<keyword evidence="1" id="KW-0315">Glutamine amidotransferase</keyword>
<dbReference type="GO" id="GO:0000162">
    <property type="term" value="P:L-tryptophan biosynthetic process"/>
    <property type="evidence" value="ECO:0007669"/>
    <property type="project" value="InterPro"/>
</dbReference>
<protein>
    <submittedName>
        <fullName evidence="5">Anthranilate synthase</fullName>
        <ecNumber evidence="5">4.1.3.27</ecNumber>
    </submittedName>
</protein>
<dbReference type="EC" id="4.1.3.27" evidence="5"/>
<evidence type="ECO:0000313" key="5">
    <source>
        <dbReference type="EMBL" id="MBB5070506.1"/>
    </source>
</evidence>
<dbReference type="PRINTS" id="PR00096">
    <property type="entry name" value="GATASE"/>
</dbReference>
<dbReference type="Pfam" id="PF00117">
    <property type="entry name" value="GATase"/>
    <property type="match status" value="1"/>
</dbReference>
<evidence type="ECO:0000256" key="1">
    <source>
        <dbReference type="ARBA" id="ARBA00022962"/>
    </source>
</evidence>
<dbReference type="CDD" id="cd01743">
    <property type="entry name" value="GATase1_Anthranilate_Synthase"/>
    <property type="match status" value="1"/>
</dbReference>
<dbReference type="Gene3D" id="3.60.120.10">
    <property type="entry name" value="Anthranilate synthase"/>
    <property type="match status" value="1"/>
</dbReference>
<dbReference type="Gene3D" id="3.40.50.880">
    <property type="match status" value="1"/>
</dbReference>
<evidence type="ECO:0000259" key="3">
    <source>
        <dbReference type="Pfam" id="PF00117"/>
    </source>
</evidence>
<dbReference type="InterPro" id="IPR029062">
    <property type="entry name" value="Class_I_gatase-like"/>
</dbReference>
<dbReference type="SUPFAM" id="SSF52317">
    <property type="entry name" value="Class I glutamine amidotransferase-like"/>
    <property type="match status" value="1"/>
</dbReference>
<dbReference type="InterPro" id="IPR019999">
    <property type="entry name" value="Anth_synth_I-like"/>
</dbReference>
<dbReference type="PANTHER" id="PTHR11236">
    <property type="entry name" value="AMINOBENZOATE/ANTHRANILATE SYNTHASE"/>
    <property type="match status" value="1"/>
</dbReference>
<dbReference type="GO" id="GO:0004049">
    <property type="term" value="F:anthranilate synthase activity"/>
    <property type="evidence" value="ECO:0007669"/>
    <property type="project" value="UniProtKB-EC"/>
</dbReference>
<dbReference type="InterPro" id="IPR005801">
    <property type="entry name" value="ADC_synthase"/>
</dbReference>
<sequence>MTQPGRYSPWTRATERVALAFEARGRAFRVLALDPGAGPLLELATTALAADPQVRGLAVLPDGSGLRGAVAPIGTGFAEEDRTRQPSTVGVLRTLTRALAHPDEPVLGWYGAFGYDLMLGFDPITRRHRRPAGYRDIVAFLPASVIVADPERELALEVDYTFSGPPGTSGPVATVDLAGARRDPDPPARTDPGHYRAGVRAALSKFHAGDAFETVLSQTLTADRGGERASVVFERLTAANPSPYGFLINLGRGESLVGASPEMYVRVADGVVETCPISGTIARGASAIEESRNVAALLGSEKEAAELTMCTDVDRNDKSRVAVPGSVRIVGRRQIELYSRLIHTVDHVKGDLERGYDAWDAFLSHMWAATVSGAPKRAAAEFIEHWETSARRWYGGAVGYATVDGAMDTALTLRTARLTDTTTEVRAGATLLIGSDPDAEEAETRLKASAVLDALRGRTAAPPRTEHPLGSRGGARTGARGPRVTLVDHEDSFVHTLAAYLRQSGCEVVTRRWSSLTGFDEGTDLVVLSPGPDRPAAFRMSGTIDAALAAGAAVFGVCLGMQGIVEHFGGHLRVLADPIHGRASQIRAVDGGGALLRGLPARFTAGRYHSLYVTSPEVPPPLRVTAVTDDGVVMAIEHPVLPVGGVQFHPESLLSLDGEVGHRVIANLIESCRTGSASGRRTAAAQVRPA</sequence>
<dbReference type="Proteomes" id="UP000580474">
    <property type="component" value="Unassembled WGS sequence"/>
</dbReference>
<feature type="domain" description="Glutamine amidotransferase" evidence="3">
    <location>
        <begin position="486"/>
        <end position="658"/>
    </location>
</feature>
<comment type="caution">
    <text evidence="5">The sequence shown here is derived from an EMBL/GenBank/DDBJ whole genome shotgun (WGS) entry which is preliminary data.</text>
</comment>
<dbReference type="AlphaFoldDB" id="A0A840NDT0"/>
<gene>
    <name evidence="5" type="ORF">BJ969_003594</name>
</gene>
<dbReference type="InterPro" id="IPR010112">
    <property type="entry name" value="TrpE-G_bact"/>
</dbReference>
<dbReference type="InterPro" id="IPR006221">
    <property type="entry name" value="TrpG/PapA_dom"/>
</dbReference>
<dbReference type="InterPro" id="IPR015890">
    <property type="entry name" value="Chorismate_C"/>
</dbReference>
<proteinExistence type="predicted"/>
<feature type="domain" description="Chorismate-utilising enzyme C-terminal" evidence="4">
    <location>
        <begin position="194"/>
        <end position="447"/>
    </location>
</feature>
<organism evidence="5 6">
    <name type="scientific">Saccharopolyspora gloriosae</name>
    <dbReference type="NCBI Taxonomy" id="455344"/>
    <lineage>
        <taxon>Bacteria</taxon>
        <taxon>Bacillati</taxon>
        <taxon>Actinomycetota</taxon>
        <taxon>Actinomycetes</taxon>
        <taxon>Pseudonocardiales</taxon>
        <taxon>Pseudonocardiaceae</taxon>
        <taxon>Saccharopolyspora</taxon>
    </lineage>
</organism>
<evidence type="ECO:0000256" key="2">
    <source>
        <dbReference type="SAM" id="MobiDB-lite"/>
    </source>
</evidence>
<dbReference type="NCBIfam" id="TIGR01815">
    <property type="entry name" value="TrpE-clade3"/>
    <property type="match status" value="1"/>
</dbReference>
<dbReference type="InterPro" id="IPR017926">
    <property type="entry name" value="GATASE"/>
</dbReference>
<feature type="region of interest" description="Disordered" evidence="2">
    <location>
        <begin position="457"/>
        <end position="481"/>
    </location>
</feature>
<evidence type="ECO:0000313" key="6">
    <source>
        <dbReference type="Proteomes" id="UP000580474"/>
    </source>
</evidence>
<name>A0A840NDT0_9PSEU</name>
<accession>A0A840NDT0</accession>
<keyword evidence="6" id="KW-1185">Reference proteome</keyword>
<dbReference type="NCBIfam" id="NF010081">
    <property type="entry name" value="PRK13566.1"/>
    <property type="match status" value="1"/>
</dbReference>
<dbReference type="EMBL" id="JACHIV010000001">
    <property type="protein sequence ID" value="MBB5070506.1"/>
    <property type="molecule type" value="Genomic_DNA"/>
</dbReference>
<dbReference type="PROSITE" id="PS51273">
    <property type="entry name" value="GATASE_TYPE_1"/>
    <property type="match status" value="1"/>
</dbReference>
<dbReference type="PANTHER" id="PTHR11236:SF9">
    <property type="entry name" value="ANTHRANILATE SYNTHASE COMPONENT 1"/>
    <property type="match status" value="1"/>
</dbReference>
<evidence type="ECO:0000259" key="4">
    <source>
        <dbReference type="Pfam" id="PF00425"/>
    </source>
</evidence>
<dbReference type="PRINTS" id="PR00097">
    <property type="entry name" value="ANTSNTHASEII"/>
</dbReference>
<keyword evidence="5" id="KW-0456">Lyase</keyword>
<reference evidence="5 6" key="1">
    <citation type="submission" date="2020-08" db="EMBL/GenBank/DDBJ databases">
        <title>Sequencing the genomes of 1000 actinobacteria strains.</title>
        <authorList>
            <person name="Klenk H.-P."/>
        </authorList>
    </citation>
    <scope>NUCLEOTIDE SEQUENCE [LARGE SCALE GENOMIC DNA]</scope>
    <source>
        <strain evidence="5 6">DSM 45582</strain>
    </source>
</reference>
<dbReference type="Pfam" id="PF00425">
    <property type="entry name" value="Chorismate_bind"/>
    <property type="match status" value="1"/>
</dbReference>
<dbReference type="SUPFAM" id="SSF56322">
    <property type="entry name" value="ADC synthase"/>
    <property type="match status" value="1"/>
</dbReference>